<evidence type="ECO:0000313" key="3">
    <source>
        <dbReference type="Proteomes" id="UP000054538"/>
    </source>
</evidence>
<reference evidence="2 3" key="1">
    <citation type="submission" date="2014-04" db="EMBL/GenBank/DDBJ databases">
        <authorList>
            <consortium name="DOE Joint Genome Institute"/>
            <person name="Kuo A."/>
            <person name="Kohler A."/>
            <person name="Jargeat P."/>
            <person name="Nagy L.G."/>
            <person name="Floudas D."/>
            <person name="Copeland A."/>
            <person name="Barry K.W."/>
            <person name="Cichocki N."/>
            <person name="Veneault-Fourrey C."/>
            <person name="LaButti K."/>
            <person name="Lindquist E.A."/>
            <person name="Lipzen A."/>
            <person name="Lundell T."/>
            <person name="Morin E."/>
            <person name="Murat C."/>
            <person name="Sun H."/>
            <person name="Tunlid A."/>
            <person name="Henrissat B."/>
            <person name="Grigoriev I.V."/>
            <person name="Hibbett D.S."/>
            <person name="Martin F."/>
            <person name="Nordberg H.P."/>
            <person name="Cantor M.N."/>
            <person name="Hua S.X."/>
        </authorList>
    </citation>
    <scope>NUCLEOTIDE SEQUENCE [LARGE SCALE GENOMIC DNA]</scope>
    <source>
        <strain evidence="2 3">Ve08.2h10</strain>
    </source>
</reference>
<gene>
    <name evidence="2" type="ORF">PAXRUDRAFT_17624</name>
</gene>
<reference evidence="3" key="2">
    <citation type="submission" date="2015-01" db="EMBL/GenBank/DDBJ databases">
        <title>Evolutionary Origins and Diversification of the Mycorrhizal Mutualists.</title>
        <authorList>
            <consortium name="DOE Joint Genome Institute"/>
            <consortium name="Mycorrhizal Genomics Consortium"/>
            <person name="Kohler A."/>
            <person name="Kuo A."/>
            <person name="Nagy L.G."/>
            <person name="Floudas D."/>
            <person name="Copeland A."/>
            <person name="Barry K.W."/>
            <person name="Cichocki N."/>
            <person name="Veneault-Fourrey C."/>
            <person name="LaButti K."/>
            <person name="Lindquist E.A."/>
            <person name="Lipzen A."/>
            <person name="Lundell T."/>
            <person name="Morin E."/>
            <person name="Murat C."/>
            <person name="Riley R."/>
            <person name="Ohm R."/>
            <person name="Sun H."/>
            <person name="Tunlid A."/>
            <person name="Henrissat B."/>
            <person name="Grigoriev I.V."/>
            <person name="Hibbett D.S."/>
            <person name="Martin F."/>
        </authorList>
    </citation>
    <scope>NUCLEOTIDE SEQUENCE [LARGE SCALE GENOMIC DNA]</scope>
    <source>
        <strain evidence="3">Ve08.2h10</strain>
    </source>
</reference>
<name>A0A0D0C262_9AGAM</name>
<feature type="region of interest" description="Disordered" evidence="1">
    <location>
        <begin position="77"/>
        <end position="97"/>
    </location>
</feature>
<dbReference type="OrthoDB" id="301415at2759"/>
<protein>
    <submittedName>
        <fullName evidence="2">Uncharacterized protein</fullName>
    </submittedName>
</protein>
<proteinExistence type="predicted"/>
<dbReference type="HOGENOM" id="CLU_2347349_0_0_1"/>
<dbReference type="STRING" id="930991.A0A0D0C262"/>
<organism evidence="2 3">
    <name type="scientific">Paxillus rubicundulus Ve08.2h10</name>
    <dbReference type="NCBI Taxonomy" id="930991"/>
    <lineage>
        <taxon>Eukaryota</taxon>
        <taxon>Fungi</taxon>
        <taxon>Dikarya</taxon>
        <taxon>Basidiomycota</taxon>
        <taxon>Agaricomycotina</taxon>
        <taxon>Agaricomycetes</taxon>
        <taxon>Agaricomycetidae</taxon>
        <taxon>Boletales</taxon>
        <taxon>Paxilineae</taxon>
        <taxon>Paxillaceae</taxon>
        <taxon>Paxillus</taxon>
    </lineage>
</organism>
<dbReference type="Proteomes" id="UP000054538">
    <property type="component" value="Unassembled WGS sequence"/>
</dbReference>
<dbReference type="AlphaFoldDB" id="A0A0D0C262"/>
<dbReference type="InParanoid" id="A0A0D0C262"/>
<evidence type="ECO:0000313" key="2">
    <source>
        <dbReference type="EMBL" id="KIK77272.1"/>
    </source>
</evidence>
<sequence length="97" mass="10664">MYGQKFVRVDFYLIPTHDLAELVAGKAAFDIENTDVHSGTIQLSSSRKNLLGAGAFKTAQLGWLNLSPLRAHSLGSQPNEEITLKQPYTPSMKPGFM</sequence>
<accession>A0A0D0C262</accession>
<keyword evidence="3" id="KW-1185">Reference proteome</keyword>
<evidence type="ECO:0000256" key="1">
    <source>
        <dbReference type="SAM" id="MobiDB-lite"/>
    </source>
</evidence>
<dbReference type="EMBL" id="KN827066">
    <property type="protein sequence ID" value="KIK77272.1"/>
    <property type="molecule type" value="Genomic_DNA"/>
</dbReference>